<proteinExistence type="predicted"/>
<reference evidence="2 3" key="1">
    <citation type="submission" date="2020-10" db="EMBL/GenBank/DDBJ databases">
        <title>Myceligenerans pegani sp. nov., an endophytic actinomycete isolated from Peganum harmala L. in Xinjiang, China.</title>
        <authorList>
            <person name="Xin L."/>
        </authorList>
    </citation>
    <scope>NUCLEOTIDE SEQUENCE [LARGE SCALE GENOMIC DNA]</scope>
    <source>
        <strain evidence="2 3">TRM65318</strain>
    </source>
</reference>
<protein>
    <recommendedName>
        <fullName evidence="4">Resolvase/invertase-type recombinase catalytic domain-containing protein</fullName>
    </recommendedName>
</protein>
<feature type="compositionally biased region" description="Basic residues" evidence="1">
    <location>
        <begin position="123"/>
        <end position="137"/>
    </location>
</feature>
<name>A0ABR9N267_9MICO</name>
<sequence length="137" mass="14472">MSAPAPVAVGYVSARGQDTLDAQRDAVTEHARVEGYALAQIVTDRFDGHTISQLIDTARRHGAQAVIVPAATTLASARARLAHELEADGAVCLLIDQPATTAVDPETTTTKASARLTDAFPRHASRPTPRHAARTRA</sequence>
<organism evidence="2 3">
    <name type="scientific">Myceligenerans pegani</name>
    <dbReference type="NCBI Taxonomy" id="2776917"/>
    <lineage>
        <taxon>Bacteria</taxon>
        <taxon>Bacillati</taxon>
        <taxon>Actinomycetota</taxon>
        <taxon>Actinomycetes</taxon>
        <taxon>Micrococcales</taxon>
        <taxon>Promicromonosporaceae</taxon>
        <taxon>Myceligenerans</taxon>
    </lineage>
</organism>
<comment type="caution">
    <text evidence="2">The sequence shown here is derived from an EMBL/GenBank/DDBJ whole genome shotgun (WGS) entry which is preliminary data.</text>
</comment>
<dbReference type="Proteomes" id="UP000625527">
    <property type="component" value="Unassembled WGS sequence"/>
</dbReference>
<feature type="region of interest" description="Disordered" evidence="1">
    <location>
        <begin position="103"/>
        <end position="137"/>
    </location>
</feature>
<keyword evidence="3" id="KW-1185">Reference proteome</keyword>
<evidence type="ECO:0000313" key="2">
    <source>
        <dbReference type="EMBL" id="MBE1877755.1"/>
    </source>
</evidence>
<dbReference type="RefSeq" id="WP_192864302.1">
    <property type="nucleotide sequence ID" value="NZ_JADAQT010000105.1"/>
</dbReference>
<evidence type="ECO:0000313" key="3">
    <source>
        <dbReference type="Proteomes" id="UP000625527"/>
    </source>
</evidence>
<evidence type="ECO:0008006" key="4">
    <source>
        <dbReference type="Google" id="ProtNLM"/>
    </source>
</evidence>
<feature type="compositionally biased region" description="Low complexity" evidence="1">
    <location>
        <begin position="103"/>
        <end position="112"/>
    </location>
</feature>
<evidence type="ECO:0000256" key="1">
    <source>
        <dbReference type="SAM" id="MobiDB-lite"/>
    </source>
</evidence>
<dbReference type="EMBL" id="JADAQT010000105">
    <property type="protein sequence ID" value="MBE1877755.1"/>
    <property type="molecule type" value="Genomic_DNA"/>
</dbReference>
<gene>
    <name evidence="2" type="ORF">IHE71_18865</name>
</gene>
<accession>A0ABR9N267</accession>